<evidence type="ECO:0000313" key="1">
    <source>
        <dbReference type="EMBL" id="KAF3836195.1"/>
    </source>
</evidence>
<dbReference type="EMBL" id="JAAKFY010000024">
    <property type="protein sequence ID" value="KAF3836195.1"/>
    <property type="molecule type" value="Genomic_DNA"/>
</dbReference>
<keyword evidence="2" id="KW-1185">Reference proteome</keyword>
<accession>A0A7J5XGJ3</accession>
<comment type="caution">
    <text evidence="1">The sequence shown here is derived from an EMBL/GenBank/DDBJ whole genome shotgun (WGS) entry which is preliminary data.</text>
</comment>
<name>A0A7J5XGJ3_DISMA</name>
<dbReference type="OrthoDB" id="8746661at2759"/>
<organism evidence="1 2">
    <name type="scientific">Dissostichus mawsoni</name>
    <name type="common">Antarctic cod</name>
    <dbReference type="NCBI Taxonomy" id="36200"/>
    <lineage>
        <taxon>Eukaryota</taxon>
        <taxon>Metazoa</taxon>
        <taxon>Chordata</taxon>
        <taxon>Craniata</taxon>
        <taxon>Vertebrata</taxon>
        <taxon>Euteleostomi</taxon>
        <taxon>Actinopterygii</taxon>
        <taxon>Neopterygii</taxon>
        <taxon>Teleostei</taxon>
        <taxon>Neoteleostei</taxon>
        <taxon>Acanthomorphata</taxon>
        <taxon>Eupercaria</taxon>
        <taxon>Perciformes</taxon>
        <taxon>Notothenioidei</taxon>
        <taxon>Nototheniidae</taxon>
        <taxon>Dissostichus</taxon>
    </lineage>
</organism>
<evidence type="ECO:0000313" key="2">
    <source>
        <dbReference type="Proteomes" id="UP000518266"/>
    </source>
</evidence>
<reference evidence="1 2" key="1">
    <citation type="submission" date="2020-03" db="EMBL/GenBank/DDBJ databases">
        <title>Dissostichus mawsoni Genome sequencing and assembly.</title>
        <authorList>
            <person name="Park H."/>
        </authorList>
    </citation>
    <scope>NUCLEOTIDE SEQUENCE [LARGE SCALE GENOMIC DNA]</scope>
    <source>
        <strain evidence="1">DM0001</strain>
        <tissue evidence="1">Muscle</tissue>
    </source>
</reference>
<proteinExistence type="predicted"/>
<protein>
    <submittedName>
        <fullName evidence="1">Uncharacterized protein</fullName>
    </submittedName>
</protein>
<sequence>MPTQKVCQTCKQNIGVASKKCRQCGAIQPYKEKLAKQKEKVAKEWKAMQQKNHSINKVYDSTNLLLHKWKMLDRRPILLLAKRGTNGFAADCICPWPIETEDGKNALITIKRIYESVLNGKGPSTTQAEMAADPGSDSLSVPLTTETDTEFTLFLTPNVPFIKGQPLSPTKNY</sequence>
<dbReference type="AlphaFoldDB" id="A0A7J5XGJ3"/>
<gene>
    <name evidence="1" type="ORF">F7725_028753</name>
</gene>
<dbReference type="Proteomes" id="UP000518266">
    <property type="component" value="Unassembled WGS sequence"/>
</dbReference>